<reference evidence="5 6" key="1">
    <citation type="submission" date="2021-03" db="EMBL/GenBank/DDBJ databases">
        <title>Sequencing the genomes of 1000 actinobacteria strains.</title>
        <authorList>
            <person name="Klenk H.-P."/>
        </authorList>
    </citation>
    <scope>NUCLEOTIDE SEQUENCE [LARGE SCALE GENOMIC DNA]</scope>
    <source>
        <strain evidence="5 6">DSM 12936</strain>
    </source>
</reference>
<feature type="domain" description="EamA" evidence="4">
    <location>
        <begin position="37"/>
        <end position="171"/>
    </location>
</feature>
<dbReference type="Pfam" id="PF00892">
    <property type="entry name" value="EamA"/>
    <property type="match status" value="2"/>
</dbReference>
<evidence type="ECO:0000259" key="4">
    <source>
        <dbReference type="Pfam" id="PF00892"/>
    </source>
</evidence>
<sequence length="331" mass="33433">MTSTSPTPTSPVPSVAGALERDPAPGRPGARGGYGGGLAIALLSAASFGLSGSLARSLLDLGWTPAAVVAVRISGAFVLLLVPCLLLLRRTGLPSLRQTGRMAVYGVVAVALAQLCYFSAVQYLSVGVALLLEYLAPVLLIFYHWVRSGHRPAWSVFGGAALALLGLVFVLDLRSGVTLDPVGVAWGLGAAVCLCAYFVLSESGGRHGAVPPLLLTTVGTGVGGAVILAAAAVGVLPLAARTGSTVLAGSEVGWWLPVLLLVGVTAVLAYLTGIVAVRRLGSSVASFVSLAEVLFAVVFAVVLLAQQPSGGQLVGGALVLAGIAVVQRRGR</sequence>
<comment type="caution">
    <text evidence="5">The sequence shown here is derived from an EMBL/GenBank/DDBJ whole genome shotgun (WGS) entry which is preliminary data.</text>
</comment>
<dbReference type="PANTHER" id="PTHR22911">
    <property type="entry name" value="ACYL-MALONYL CONDENSING ENZYME-RELATED"/>
    <property type="match status" value="1"/>
</dbReference>
<proteinExistence type="inferred from homology"/>
<dbReference type="InterPro" id="IPR000620">
    <property type="entry name" value="EamA_dom"/>
</dbReference>
<gene>
    <name evidence="5" type="ORF">JOF54_002030</name>
</gene>
<keyword evidence="3" id="KW-0812">Transmembrane</keyword>
<evidence type="ECO:0000256" key="3">
    <source>
        <dbReference type="SAM" id="Phobius"/>
    </source>
</evidence>
<dbReference type="EMBL" id="JAGIOB010000001">
    <property type="protein sequence ID" value="MBP2417108.1"/>
    <property type="molecule type" value="Genomic_DNA"/>
</dbReference>
<feature type="transmembrane region" description="Helical" evidence="3">
    <location>
        <begin position="310"/>
        <end position="326"/>
    </location>
</feature>
<protein>
    <submittedName>
        <fullName evidence="5">Drug/metabolite transporter (DMT)-like permease</fullName>
    </submittedName>
</protein>
<feature type="transmembrane region" description="Helical" evidence="3">
    <location>
        <begin position="153"/>
        <end position="171"/>
    </location>
</feature>
<feature type="region of interest" description="Disordered" evidence="2">
    <location>
        <begin position="1"/>
        <end position="26"/>
    </location>
</feature>
<keyword evidence="3" id="KW-0472">Membrane</keyword>
<dbReference type="Proteomes" id="UP000758168">
    <property type="component" value="Unassembled WGS sequence"/>
</dbReference>
<accession>A0ABS4Z7S6</accession>
<keyword evidence="3" id="KW-1133">Transmembrane helix</keyword>
<evidence type="ECO:0000313" key="6">
    <source>
        <dbReference type="Proteomes" id="UP000758168"/>
    </source>
</evidence>
<feature type="transmembrane region" description="Helical" evidence="3">
    <location>
        <begin position="126"/>
        <end position="146"/>
    </location>
</feature>
<keyword evidence="6" id="KW-1185">Reference proteome</keyword>
<dbReference type="InterPro" id="IPR037185">
    <property type="entry name" value="EmrE-like"/>
</dbReference>
<dbReference type="SUPFAM" id="SSF103481">
    <property type="entry name" value="Multidrug resistance efflux transporter EmrE"/>
    <property type="match status" value="2"/>
</dbReference>
<feature type="transmembrane region" description="Helical" evidence="3">
    <location>
        <begin position="284"/>
        <end position="304"/>
    </location>
</feature>
<name>A0ABS4Z7S6_9ACTN</name>
<feature type="compositionally biased region" description="Low complexity" evidence="2">
    <location>
        <begin position="1"/>
        <end position="15"/>
    </location>
</feature>
<feature type="transmembrane region" description="Helical" evidence="3">
    <location>
        <begin position="212"/>
        <end position="240"/>
    </location>
</feature>
<dbReference type="RefSeq" id="WP_210055322.1">
    <property type="nucleotide sequence ID" value="NZ_BAAAMH010000019.1"/>
</dbReference>
<feature type="transmembrane region" description="Helical" evidence="3">
    <location>
        <begin position="183"/>
        <end position="200"/>
    </location>
</feature>
<feature type="domain" description="EamA" evidence="4">
    <location>
        <begin position="183"/>
        <end position="326"/>
    </location>
</feature>
<evidence type="ECO:0000256" key="2">
    <source>
        <dbReference type="SAM" id="MobiDB-lite"/>
    </source>
</evidence>
<feature type="transmembrane region" description="Helical" evidence="3">
    <location>
        <begin position="66"/>
        <end position="88"/>
    </location>
</feature>
<dbReference type="PANTHER" id="PTHR22911:SF79">
    <property type="entry name" value="MOBA-LIKE NTP TRANSFERASE DOMAIN-CONTAINING PROTEIN"/>
    <property type="match status" value="1"/>
</dbReference>
<feature type="transmembrane region" description="Helical" evidence="3">
    <location>
        <begin position="252"/>
        <end position="277"/>
    </location>
</feature>
<feature type="transmembrane region" description="Helical" evidence="3">
    <location>
        <begin position="100"/>
        <end position="120"/>
    </location>
</feature>
<evidence type="ECO:0000256" key="1">
    <source>
        <dbReference type="ARBA" id="ARBA00007362"/>
    </source>
</evidence>
<organism evidence="5 6">
    <name type="scientific">Microlunatus capsulatus</name>
    <dbReference type="NCBI Taxonomy" id="99117"/>
    <lineage>
        <taxon>Bacteria</taxon>
        <taxon>Bacillati</taxon>
        <taxon>Actinomycetota</taxon>
        <taxon>Actinomycetes</taxon>
        <taxon>Propionibacteriales</taxon>
        <taxon>Propionibacteriaceae</taxon>
        <taxon>Microlunatus</taxon>
    </lineage>
</organism>
<evidence type="ECO:0000313" key="5">
    <source>
        <dbReference type="EMBL" id="MBP2417108.1"/>
    </source>
</evidence>
<feature type="transmembrane region" description="Helical" evidence="3">
    <location>
        <begin position="34"/>
        <end position="54"/>
    </location>
</feature>
<comment type="similarity">
    <text evidence="1">Belongs to the EamA transporter family.</text>
</comment>